<gene>
    <name evidence="1" type="ORF">Vretifemale_3415</name>
</gene>
<dbReference type="Proteomes" id="UP000747110">
    <property type="component" value="Unassembled WGS sequence"/>
</dbReference>
<dbReference type="AlphaFoldDB" id="A0A8J4FEV1"/>
<proteinExistence type="predicted"/>
<keyword evidence="2" id="KW-1185">Reference proteome</keyword>
<evidence type="ECO:0000313" key="2">
    <source>
        <dbReference type="Proteomes" id="UP000747110"/>
    </source>
</evidence>
<evidence type="ECO:0000313" key="1">
    <source>
        <dbReference type="EMBL" id="GIL73372.1"/>
    </source>
</evidence>
<comment type="caution">
    <text evidence="1">The sequence shown here is derived from an EMBL/GenBank/DDBJ whole genome shotgun (WGS) entry which is preliminary data.</text>
</comment>
<sequence length="105" mass="11320">MLAGWLLRCSLVSASSRTSTSAQELQNEGGFLTALCHKAVMGGLLPWSLFKPVRTVAVLFAVMATVVTWLHDGGKGFQQQQGMFEALGPEATGMCICRTLRVYAL</sequence>
<name>A0A8J4FEV1_9CHLO</name>
<reference evidence="1" key="1">
    <citation type="journal article" date="2021" name="Proc. Natl. Acad. Sci. U.S.A.">
        <title>Three genomes in the algal genus Volvox reveal the fate of a haploid sex-determining region after a transition to homothallism.</title>
        <authorList>
            <person name="Yamamoto K."/>
            <person name="Hamaji T."/>
            <person name="Kawai-Toyooka H."/>
            <person name="Matsuzaki R."/>
            <person name="Takahashi F."/>
            <person name="Nishimura Y."/>
            <person name="Kawachi M."/>
            <person name="Noguchi H."/>
            <person name="Minakuchi Y."/>
            <person name="Umen J.G."/>
            <person name="Toyoda A."/>
            <person name="Nozaki H."/>
        </authorList>
    </citation>
    <scope>NUCLEOTIDE SEQUENCE</scope>
    <source>
        <strain evidence="1">NIES-3786</strain>
    </source>
</reference>
<organism evidence="1 2">
    <name type="scientific">Volvox reticuliferus</name>
    <dbReference type="NCBI Taxonomy" id="1737510"/>
    <lineage>
        <taxon>Eukaryota</taxon>
        <taxon>Viridiplantae</taxon>
        <taxon>Chlorophyta</taxon>
        <taxon>core chlorophytes</taxon>
        <taxon>Chlorophyceae</taxon>
        <taxon>CS clade</taxon>
        <taxon>Chlamydomonadales</taxon>
        <taxon>Volvocaceae</taxon>
        <taxon>Volvox</taxon>
    </lineage>
</organism>
<protein>
    <submittedName>
        <fullName evidence="1">Uncharacterized protein</fullName>
    </submittedName>
</protein>
<dbReference type="OrthoDB" id="18797at2759"/>
<accession>A0A8J4FEV1</accession>
<dbReference type="EMBL" id="BNCP01000004">
    <property type="protein sequence ID" value="GIL73372.1"/>
    <property type="molecule type" value="Genomic_DNA"/>
</dbReference>